<evidence type="ECO:0000313" key="1">
    <source>
        <dbReference type="EMBL" id="MCQ4924092.1"/>
    </source>
</evidence>
<proteinExistence type="predicted"/>
<sequence length="136" mass="14073">MALTEGRNTAEVANRASVIAAPVAAATVIYEGSLVALNASGYAIPAKKAADLIVVGRAEEFVDNKSGGNGDVTVAVKRGIFIWNNDPTKANEITDAHLMKDCYIVDDCTVTSLATGSSRAGKIVGVYDDGIAVETL</sequence>
<comment type="caution">
    <text evidence="1">The sequence shown here is derived from an EMBL/GenBank/DDBJ whole genome shotgun (WGS) entry which is preliminary data.</text>
</comment>
<dbReference type="Proteomes" id="UP001524478">
    <property type="component" value="Unassembled WGS sequence"/>
</dbReference>
<dbReference type="EMBL" id="JANGAC010000010">
    <property type="protein sequence ID" value="MCQ4924092.1"/>
    <property type="molecule type" value="Genomic_DNA"/>
</dbReference>
<dbReference type="RefSeq" id="WP_256311915.1">
    <property type="nucleotide sequence ID" value="NZ_JANGAC010000010.1"/>
</dbReference>
<organism evidence="1 2">
    <name type="scientific">Tissierella carlieri</name>
    <dbReference type="NCBI Taxonomy" id="689904"/>
    <lineage>
        <taxon>Bacteria</taxon>
        <taxon>Bacillati</taxon>
        <taxon>Bacillota</taxon>
        <taxon>Tissierellia</taxon>
        <taxon>Tissierellales</taxon>
        <taxon>Tissierellaceae</taxon>
        <taxon>Tissierella</taxon>
    </lineage>
</organism>
<gene>
    <name evidence="1" type="ORF">NE686_13400</name>
</gene>
<keyword evidence="2" id="KW-1185">Reference proteome</keyword>
<accession>A0ABT1SDQ4</accession>
<evidence type="ECO:0000313" key="2">
    <source>
        <dbReference type="Proteomes" id="UP001524478"/>
    </source>
</evidence>
<protein>
    <submittedName>
        <fullName evidence="1">Uncharacterized protein</fullName>
    </submittedName>
</protein>
<reference evidence="1 2" key="1">
    <citation type="submission" date="2022-06" db="EMBL/GenBank/DDBJ databases">
        <title>Isolation of gut microbiota from human fecal samples.</title>
        <authorList>
            <person name="Pamer E.G."/>
            <person name="Barat B."/>
            <person name="Waligurski E."/>
            <person name="Medina S."/>
            <person name="Paddock L."/>
            <person name="Mostad J."/>
        </authorList>
    </citation>
    <scope>NUCLEOTIDE SEQUENCE [LARGE SCALE GENOMIC DNA]</scope>
    <source>
        <strain evidence="1 2">DFI.7.95</strain>
    </source>
</reference>
<name>A0ABT1SDQ4_9FIRM</name>